<reference evidence="3" key="2">
    <citation type="submission" date="2019-10" db="EMBL/GenBank/DDBJ databases">
        <title>A de novo genome assembly of a pear dwarfing rootstock.</title>
        <authorList>
            <person name="Wang F."/>
            <person name="Wang J."/>
            <person name="Li S."/>
            <person name="Zhang Y."/>
            <person name="Fang M."/>
            <person name="Ma L."/>
            <person name="Zhao Y."/>
            <person name="Jiang S."/>
        </authorList>
    </citation>
    <scope>NUCLEOTIDE SEQUENCE [LARGE SCALE GENOMIC DNA]</scope>
</reference>
<dbReference type="Pfam" id="PF03101">
    <property type="entry name" value="FAR1"/>
    <property type="match status" value="1"/>
</dbReference>
<feature type="domain" description="FAR1" evidence="1">
    <location>
        <begin position="47"/>
        <end position="132"/>
    </location>
</feature>
<dbReference type="PANTHER" id="PTHR47718:SF18">
    <property type="entry name" value="PROTEIN FAR1-RELATED SEQUENCE 5-LIKE"/>
    <property type="match status" value="1"/>
</dbReference>
<organism evidence="2 3">
    <name type="scientific">Pyrus ussuriensis x Pyrus communis</name>
    <dbReference type="NCBI Taxonomy" id="2448454"/>
    <lineage>
        <taxon>Eukaryota</taxon>
        <taxon>Viridiplantae</taxon>
        <taxon>Streptophyta</taxon>
        <taxon>Embryophyta</taxon>
        <taxon>Tracheophyta</taxon>
        <taxon>Spermatophyta</taxon>
        <taxon>Magnoliopsida</taxon>
        <taxon>eudicotyledons</taxon>
        <taxon>Gunneridae</taxon>
        <taxon>Pentapetalae</taxon>
        <taxon>rosids</taxon>
        <taxon>fabids</taxon>
        <taxon>Rosales</taxon>
        <taxon>Rosaceae</taxon>
        <taxon>Amygdaloideae</taxon>
        <taxon>Maleae</taxon>
        <taxon>Pyrus</taxon>
    </lineage>
</organism>
<dbReference type="PANTHER" id="PTHR47718">
    <property type="entry name" value="OS01G0519700 PROTEIN"/>
    <property type="match status" value="1"/>
</dbReference>
<dbReference type="InterPro" id="IPR004330">
    <property type="entry name" value="FAR1_DNA_bnd_dom"/>
</dbReference>
<evidence type="ECO:0000313" key="3">
    <source>
        <dbReference type="Proteomes" id="UP000327157"/>
    </source>
</evidence>
<evidence type="ECO:0000259" key="1">
    <source>
        <dbReference type="Pfam" id="PF03101"/>
    </source>
</evidence>
<comment type="caution">
    <text evidence="2">The sequence shown here is derived from an EMBL/GenBank/DDBJ whole genome shotgun (WGS) entry which is preliminary data.</text>
</comment>
<sequence length="285" mass="33415">MEANEMQGPMENQLEIVAGICFFYPQVTNEFKPTIGQRFEALDEVLEFYNNYAREAWFSVRMHSSKKNKDGEITRKEFVCNKEGSNTKEWIGDEQKRHGLTKYGCKARLIVVRSKFGGYAVTIFDEGHNHPMTSPRRRHLLKSHRKVTKCHKILADQLNVANIPPHKQFDILGLQVGGIENVGCTQEDLYNHRRKVRNKMKGYDGKMLHDHFLLKQERNSEFTFKIQANEEHKITQCFWADASWQAYKFYGDVVIFDTTYSTNWYSMIFALFMGVNNHFCWCLSK</sequence>
<accession>A0A5N5H5H6</accession>
<dbReference type="AlphaFoldDB" id="A0A5N5H5H6"/>
<dbReference type="Proteomes" id="UP000327157">
    <property type="component" value="Chromosome 4"/>
</dbReference>
<dbReference type="EMBL" id="SMOL01000231">
    <property type="protein sequence ID" value="KAB2621903.1"/>
    <property type="molecule type" value="Genomic_DNA"/>
</dbReference>
<reference evidence="2 3" key="1">
    <citation type="submission" date="2019-09" db="EMBL/GenBank/DDBJ databases">
        <authorList>
            <person name="Ou C."/>
        </authorList>
    </citation>
    <scope>NUCLEOTIDE SEQUENCE [LARGE SCALE GENOMIC DNA]</scope>
    <source>
        <strain evidence="2">S2</strain>
        <tissue evidence="2">Leaf</tissue>
    </source>
</reference>
<keyword evidence="3" id="KW-1185">Reference proteome</keyword>
<reference evidence="2 3" key="3">
    <citation type="submission" date="2019-11" db="EMBL/GenBank/DDBJ databases">
        <title>A de novo genome assembly of a pear dwarfing rootstock.</title>
        <authorList>
            <person name="Wang F."/>
            <person name="Wang J."/>
            <person name="Li S."/>
            <person name="Zhang Y."/>
            <person name="Fang M."/>
            <person name="Ma L."/>
            <person name="Zhao Y."/>
            <person name="Jiang S."/>
        </authorList>
    </citation>
    <scope>NUCLEOTIDE SEQUENCE [LARGE SCALE GENOMIC DNA]</scope>
    <source>
        <strain evidence="2">S2</strain>
        <tissue evidence="2">Leaf</tissue>
    </source>
</reference>
<proteinExistence type="predicted"/>
<dbReference type="OrthoDB" id="1737642at2759"/>
<name>A0A5N5H5H6_9ROSA</name>
<evidence type="ECO:0000313" key="2">
    <source>
        <dbReference type="EMBL" id="KAB2621903.1"/>
    </source>
</evidence>
<protein>
    <submittedName>
        <fullName evidence="2">Protein FAR1-RELATED SEQUENCE 5-like</fullName>
    </submittedName>
</protein>
<gene>
    <name evidence="2" type="ORF">D8674_024085</name>
</gene>